<feature type="non-terminal residue" evidence="1">
    <location>
        <position position="1"/>
    </location>
</feature>
<reference evidence="1" key="1">
    <citation type="submission" date="2022-03" db="EMBL/GenBank/DDBJ databases">
        <authorList>
            <person name="Alioto T."/>
            <person name="Alioto T."/>
            <person name="Gomez Garrido J."/>
        </authorList>
    </citation>
    <scope>NUCLEOTIDE SEQUENCE</scope>
</reference>
<dbReference type="Proteomes" id="UP001295444">
    <property type="component" value="Chromosome 06"/>
</dbReference>
<sequence length="63" mass="7091">CYETSTLCTGGGFQKLIIQRNGKVTSINSQEEDLHTLSSWGLQIPETADAKQRSPRLQPDWKK</sequence>
<name>A0AAD1SGG8_PELCU</name>
<keyword evidence="2" id="KW-1185">Reference proteome</keyword>
<feature type="non-terminal residue" evidence="1">
    <location>
        <position position="63"/>
    </location>
</feature>
<gene>
    <name evidence="1" type="ORF">PECUL_23A001346</name>
</gene>
<proteinExistence type="predicted"/>
<dbReference type="EMBL" id="OW240917">
    <property type="protein sequence ID" value="CAH2301064.1"/>
    <property type="molecule type" value="Genomic_DNA"/>
</dbReference>
<protein>
    <submittedName>
        <fullName evidence="1">Uncharacterized protein</fullName>
    </submittedName>
</protein>
<organism evidence="1 2">
    <name type="scientific">Pelobates cultripes</name>
    <name type="common">Western spadefoot toad</name>
    <dbReference type="NCBI Taxonomy" id="61616"/>
    <lineage>
        <taxon>Eukaryota</taxon>
        <taxon>Metazoa</taxon>
        <taxon>Chordata</taxon>
        <taxon>Craniata</taxon>
        <taxon>Vertebrata</taxon>
        <taxon>Euteleostomi</taxon>
        <taxon>Amphibia</taxon>
        <taxon>Batrachia</taxon>
        <taxon>Anura</taxon>
        <taxon>Pelobatoidea</taxon>
        <taxon>Pelobatidae</taxon>
        <taxon>Pelobates</taxon>
    </lineage>
</organism>
<dbReference type="AlphaFoldDB" id="A0AAD1SGG8"/>
<accession>A0AAD1SGG8</accession>
<evidence type="ECO:0000313" key="2">
    <source>
        <dbReference type="Proteomes" id="UP001295444"/>
    </source>
</evidence>
<evidence type="ECO:0000313" key="1">
    <source>
        <dbReference type="EMBL" id="CAH2301064.1"/>
    </source>
</evidence>